<protein>
    <recommendedName>
        <fullName evidence="3">AAA domain-containing protein</fullName>
    </recommendedName>
</protein>
<dbReference type="EMBL" id="LNCU01000098">
    <property type="protein sequence ID" value="KWV49835.1"/>
    <property type="molecule type" value="Genomic_DNA"/>
</dbReference>
<evidence type="ECO:0000313" key="1">
    <source>
        <dbReference type="EMBL" id="KWV49835.1"/>
    </source>
</evidence>
<evidence type="ECO:0000313" key="2">
    <source>
        <dbReference type="Proteomes" id="UP000057737"/>
    </source>
</evidence>
<reference evidence="1 2" key="1">
    <citation type="submission" date="2015-11" db="EMBL/GenBank/DDBJ databases">
        <title>Draft Genome Sequence of the Strain BR 10303 (Bradyrhizobium sp.) isolated from nodules of Centrolobium paraense.</title>
        <authorList>
            <person name="Zelli J.E."/>
            <person name="Simoes-Araujo J.L."/>
            <person name="Barauna A.C."/>
            <person name="Silva K."/>
        </authorList>
    </citation>
    <scope>NUCLEOTIDE SEQUENCE [LARGE SCALE GENOMIC DNA]</scope>
    <source>
        <strain evidence="1 2">BR 10303</strain>
    </source>
</reference>
<dbReference type="RefSeq" id="WP_066512003.1">
    <property type="nucleotide sequence ID" value="NZ_LNCU01000098.1"/>
</dbReference>
<keyword evidence="2" id="KW-1185">Reference proteome</keyword>
<dbReference type="SUPFAM" id="SSF52540">
    <property type="entry name" value="P-loop containing nucleoside triphosphate hydrolases"/>
    <property type="match status" value="1"/>
</dbReference>
<accession>A0A125Q736</accession>
<dbReference type="InterPro" id="IPR027417">
    <property type="entry name" value="P-loop_NTPase"/>
</dbReference>
<comment type="caution">
    <text evidence="1">The sequence shown here is derived from an EMBL/GenBank/DDBJ whole genome shotgun (WGS) entry which is preliminary data.</text>
</comment>
<dbReference type="OrthoDB" id="9789562at2"/>
<name>A0A125Q736_9BRAD</name>
<sequence length="182" mass="20921">MIIDETVVEMGNADTPINQPSFKNTLSAGDKSTLALAFFMAELAKDPHKAETIVVFDDPFNSQDHYRRTCTITEIRRCGIGVEQAVVMSHDRHFLREIWDLPLPPEHRKALELVAVGKRDTVIAPWNIENDTESDDAANRRMLNAYHAKREGEPRDVIQKIRPVIETHIRRIAPVEMERRQR</sequence>
<proteinExistence type="predicted"/>
<dbReference type="Proteomes" id="UP000057737">
    <property type="component" value="Unassembled WGS sequence"/>
</dbReference>
<dbReference type="AlphaFoldDB" id="A0A125Q736"/>
<evidence type="ECO:0008006" key="3">
    <source>
        <dbReference type="Google" id="ProtNLM"/>
    </source>
</evidence>
<organism evidence="1 2">
    <name type="scientific">Bradyrhizobium macuxiense</name>
    <dbReference type="NCBI Taxonomy" id="1755647"/>
    <lineage>
        <taxon>Bacteria</taxon>
        <taxon>Pseudomonadati</taxon>
        <taxon>Pseudomonadota</taxon>
        <taxon>Alphaproteobacteria</taxon>
        <taxon>Hyphomicrobiales</taxon>
        <taxon>Nitrobacteraceae</taxon>
        <taxon>Bradyrhizobium</taxon>
    </lineage>
</organism>
<dbReference type="Gene3D" id="3.40.50.300">
    <property type="entry name" value="P-loop containing nucleotide triphosphate hydrolases"/>
    <property type="match status" value="1"/>
</dbReference>
<gene>
    <name evidence="1" type="ORF">AS156_15000</name>
</gene>